<dbReference type="Proteomes" id="UP000886268">
    <property type="component" value="Unassembled WGS sequence"/>
</dbReference>
<evidence type="ECO:0000313" key="1">
    <source>
        <dbReference type="EMBL" id="AMM41189.1"/>
    </source>
</evidence>
<dbReference type="OrthoDB" id="9779322at2"/>
<keyword evidence="4" id="KW-1185">Reference proteome</keyword>
<reference evidence="1 4" key="1">
    <citation type="submission" date="2015-10" db="EMBL/GenBank/DDBJ databases">
        <title>Candidatus Desulfofervidus auxilii, a hydrogenotrophic sulfate-reducing bacterium involved in the thermophilic anaerobic oxidation of methane.</title>
        <authorList>
            <person name="Krukenberg V."/>
            <person name="Richter M."/>
            <person name="Wegener G."/>
        </authorList>
    </citation>
    <scope>NUCLEOTIDE SEQUENCE [LARGE SCALE GENOMIC DNA]</scope>
    <source>
        <strain evidence="1 4">HS1</strain>
    </source>
</reference>
<dbReference type="KEGG" id="daw:HS1_001386"/>
<dbReference type="Proteomes" id="UP000070560">
    <property type="component" value="Chromosome"/>
</dbReference>
<evidence type="ECO:0000313" key="4">
    <source>
        <dbReference type="Proteomes" id="UP000070560"/>
    </source>
</evidence>
<dbReference type="EMBL" id="CP013015">
    <property type="protein sequence ID" value="AMM41189.1"/>
    <property type="molecule type" value="Genomic_DNA"/>
</dbReference>
<organism evidence="3">
    <name type="scientific">Desulfofervidus auxilii</name>
    <dbReference type="NCBI Taxonomy" id="1621989"/>
    <lineage>
        <taxon>Bacteria</taxon>
        <taxon>Pseudomonadati</taxon>
        <taxon>Thermodesulfobacteriota</taxon>
        <taxon>Candidatus Desulfofervidia</taxon>
        <taxon>Candidatus Desulfofervidales</taxon>
        <taxon>Candidatus Desulfofervidaceae</taxon>
        <taxon>Candidatus Desulfofervidus</taxon>
    </lineage>
</organism>
<sequence length="270" mass="30935">MESKIASSLKLRYHPVAILWTDERPKEALQFKKGRWGCVMWLFAHAAKGQIAVFDRETYGCWGGGVGLGFGNQYKNFPGGVECFYRFLSQGNEDWVPGKKVAQEIKKFVRKDFLEDFLQGERYKESFELVKKFVEQLPIIDIPNKYVVFKPLRDIDINQERPQVIVFLANPDQLSALIILANYKREGSENVIIPWAAGCQTIGILAYQEANAKSPRAIVGLTDISARKNIRRLLDKNLFSLAVPLKMFQEMEESVEHSFLERPTWKAIEG</sequence>
<dbReference type="Pfam" id="PF02596">
    <property type="entry name" value="DUF169"/>
    <property type="match status" value="1"/>
</dbReference>
<gene>
    <name evidence="3" type="ORF">ENI35_05160</name>
    <name evidence="2" type="ORF">ENJ03_03855</name>
    <name evidence="1" type="ORF">HS1_001386</name>
</gene>
<dbReference type="RefSeq" id="WP_066062820.1">
    <property type="nucleotide sequence ID" value="NZ_CP013015.1"/>
</dbReference>
<dbReference type="Proteomes" id="UP000885738">
    <property type="component" value="Unassembled WGS sequence"/>
</dbReference>
<reference evidence="3" key="2">
    <citation type="journal article" date="2020" name="mSystems">
        <title>Genome- and Community-Level Interaction Insights into Carbon Utilization and Element Cycling Functions of Hydrothermarchaeota in Hydrothermal Sediment.</title>
        <authorList>
            <person name="Zhou Z."/>
            <person name="Liu Y."/>
            <person name="Xu W."/>
            <person name="Pan J."/>
            <person name="Luo Z.H."/>
            <person name="Li M."/>
        </authorList>
    </citation>
    <scope>NUCLEOTIDE SEQUENCE [LARGE SCALE GENOMIC DNA]</scope>
    <source>
        <strain evidence="3">HyVt-389</strain>
        <strain evidence="2">HyVt-45</strain>
    </source>
</reference>
<dbReference type="AlphaFoldDB" id="A0A7C1VP15"/>
<dbReference type="EMBL" id="DRKW01000225">
    <property type="protein sequence ID" value="HEB74336.1"/>
    <property type="molecule type" value="Genomic_DNA"/>
</dbReference>
<accession>A0A7C1VP15</accession>
<evidence type="ECO:0000313" key="2">
    <source>
        <dbReference type="EMBL" id="HEB74336.1"/>
    </source>
</evidence>
<proteinExistence type="predicted"/>
<evidence type="ECO:0000313" key="3">
    <source>
        <dbReference type="EMBL" id="HEC68182.1"/>
    </source>
</evidence>
<name>A0A7C1VP15_DESA2</name>
<dbReference type="InterPro" id="IPR003748">
    <property type="entry name" value="DUF169"/>
</dbReference>
<dbReference type="EMBL" id="DRIH01000179">
    <property type="protein sequence ID" value="HEC68182.1"/>
    <property type="molecule type" value="Genomic_DNA"/>
</dbReference>
<protein>
    <submittedName>
        <fullName evidence="1">Protein containing DUF169</fullName>
    </submittedName>
</protein>